<feature type="region of interest" description="Disordered" evidence="1">
    <location>
        <begin position="128"/>
        <end position="211"/>
    </location>
</feature>
<protein>
    <submittedName>
        <fullName evidence="2">Uncharacterized protein</fullName>
    </submittedName>
</protein>
<feature type="region of interest" description="Disordered" evidence="1">
    <location>
        <begin position="67"/>
        <end position="110"/>
    </location>
</feature>
<dbReference type="EMBL" id="JALJOU010000025">
    <property type="protein sequence ID" value="KAK9836301.1"/>
    <property type="molecule type" value="Genomic_DNA"/>
</dbReference>
<name>A0AAW1RSC4_9CHLO</name>
<evidence type="ECO:0000313" key="2">
    <source>
        <dbReference type="EMBL" id="KAK9836301.1"/>
    </source>
</evidence>
<dbReference type="AlphaFoldDB" id="A0AAW1RSC4"/>
<feature type="compositionally biased region" description="Low complexity" evidence="1">
    <location>
        <begin position="164"/>
        <end position="177"/>
    </location>
</feature>
<feature type="compositionally biased region" description="Basic and acidic residues" evidence="1">
    <location>
        <begin position="285"/>
        <end position="297"/>
    </location>
</feature>
<sequence>MLELRGASGGAMAARSACELSPASRAGIEGWAPLSPLSDASAAAAGSASLLARGAVQRIMTELEQRIVELSPGATPRSSRSTPRAEGEAAATSSGAAPGSPMNDPPAQPEADVAAMARGVRRSLEPTLLQASPSPSPAAGARLDSPASAVPPHEASLEKLRALGRASPRSPSGSGARPRPPSGLDLDRYRRSGSRPLSCNAGAYGSPSERLPSRATLAEQASGKQGVVPLAMAGSLSGRFDTSSALSRVAARAASARSGGARSPLGAASPRRAGSRRRAVTGGRALRDGRGAGERAADAGAPARAAAAKQPLLAGGSAGAKPAQLAAVQAKARTADKCATGSSRWALAVAAALTLTLLLAALLAACPAARALCGGTGWARGGRAGSQSTPRAVQTGAAADWQGGLSFQEWLSTHSPWPAQAPGTCPAGPGRWSELAALLAGTAQLLAGYSLLRLAAAQGAWRCANPNCARRGHGLCGRV</sequence>
<dbReference type="Proteomes" id="UP001445335">
    <property type="component" value="Unassembled WGS sequence"/>
</dbReference>
<evidence type="ECO:0000313" key="3">
    <source>
        <dbReference type="Proteomes" id="UP001445335"/>
    </source>
</evidence>
<accession>A0AAW1RSC4</accession>
<proteinExistence type="predicted"/>
<feature type="compositionally biased region" description="Low complexity" evidence="1">
    <location>
        <begin position="88"/>
        <end position="101"/>
    </location>
</feature>
<keyword evidence="3" id="KW-1185">Reference proteome</keyword>
<evidence type="ECO:0000256" key="1">
    <source>
        <dbReference type="SAM" id="MobiDB-lite"/>
    </source>
</evidence>
<feature type="compositionally biased region" description="Low complexity" evidence="1">
    <location>
        <begin position="254"/>
        <end position="272"/>
    </location>
</feature>
<gene>
    <name evidence="2" type="ORF">WJX81_003462</name>
</gene>
<organism evidence="2 3">
    <name type="scientific">Elliptochloris bilobata</name>
    <dbReference type="NCBI Taxonomy" id="381761"/>
    <lineage>
        <taxon>Eukaryota</taxon>
        <taxon>Viridiplantae</taxon>
        <taxon>Chlorophyta</taxon>
        <taxon>core chlorophytes</taxon>
        <taxon>Trebouxiophyceae</taxon>
        <taxon>Trebouxiophyceae incertae sedis</taxon>
        <taxon>Elliptochloris clade</taxon>
        <taxon>Elliptochloris</taxon>
    </lineage>
</organism>
<reference evidence="2 3" key="1">
    <citation type="journal article" date="2024" name="Nat. Commun.">
        <title>Phylogenomics reveals the evolutionary origins of lichenization in chlorophyte algae.</title>
        <authorList>
            <person name="Puginier C."/>
            <person name="Libourel C."/>
            <person name="Otte J."/>
            <person name="Skaloud P."/>
            <person name="Haon M."/>
            <person name="Grisel S."/>
            <person name="Petersen M."/>
            <person name="Berrin J.G."/>
            <person name="Delaux P.M."/>
            <person name="Dal Grande F."/>
            <person name="Keller J."/>
        </authorList>
    </citation>
    <scope>NUCLEOTIDE SEQUENCE [LARGE SCALE GENOMIC DNA]</scope>
    <source>
        <strain evidence="2 3">SAG 245.80</strain>
    </source>
</reference>
<comment type="caution">
    <text evidence="2">The sequence shown here is derived from an EMBL/GenBank/DDBJ whole genome shotgun (WGS) entry which is preliminary data.</text>
</comment>
<feature type="region of interest" description="Disordered" evidence="1">
    <location>
        <begin position="254"/>
        <end position="303"/>
    </location>
</feature>